<sequence length="125" mass="13924">MSIHLRATCWRNVGRFYASRIADYGELFSIELEQARAQLVREVIALIALAVAALFSLSFLSVAVIATALGTRYFVHVAWGVAGVWVVVCVASFAVVRAQRRPARSFDGLREELRNDLETAREALR</sequence>
<dbReference type="STRING" id="391038.Bphy_4612"/>
<dbReference type="KEGG" id="bph:Bphy_4612"/>
<accession>B2JR31</accession>
<evidence type="ECO:0000313" key="3">
    <source>
        <dbReference type="Proteomes" id="UP000001192"/>
    </source>
</evidence>
<dbReference type="RefSeq" id="WP_012403894.1">
    <property type="nucleotide sequence ID" value="NC_010623.1"/>
</dbReference>
<dbReference type="HOGENOM" id="CLU_163190_0_0_4"/>
<keyword evidence="1" id="KW-0472">Membrane</keyword>
<dbReference type="Proteomes" id="UP000001192">
    <property type="component" value="Chromosome 2"/>
</dbReference>
<dbReference type="Pfam" id="PF07332">
    <property type="entry name" value="Phage_holin_3_6"/>
    <property type="match status" value="1"/>
</dbReference>
<dbReference type="AlphaFoldDB" id="B2JR31"/>
<proteinExistence type="predicted"/>
<name>B2JR31_PARP8</name>
<organism evidence="2 3">
    <name type="scientific">Paraburkholderia phymatum (strain DSM 17167 / CIP 108236 / LMG 21445 / STM815)</name>
    <name type="common">Burkholderia phymatum</name>
    <dbReference type="NCBI Taxonomy" id="391038"/>
    <lineage>
        <taxon>Bacteria</taxon>
        <taxon>Pseudomonadati</taxon>
        <taxon>Pseudomonadota</taxon>
        <taxon>Betaproteobacteria</taxon>
        <taxon>Burkholderiales</taxon>
        <taxon>Burkholderiaceae</taxon>
        <taxon>Paraburkholderia</taxon>
    </lineage>
</organism>
<dbReference type="eggNOG" id="COG5393">
    <property type="taxonomic scope" value="Bacteria"/>
</dbReference>
<dbReference type="EMBL" id="CP001044">
    <property type="protein sequence ID" value="ACC73722.1"/>
    <property type="molecule type" value="Genomic_DNA"/>
</dbReference>
<reference evidence="3" key="1">
    <citation type="journal article" date="2014" name="Stand. Genomic Sci.">
        <title>Complete genome sequence of Burkholderia phymatum STM815(T), a broad host range and efficient nitrogen-fixing symbiont of Mimosa species.</title>
        <authorList>
            <person name="Moulin L."/>
            <person name="Klonowska A."/>
            <person name="Caroline B."/>
            <person name="Booth K."/>
            <person name="Vriezen J.A."/>
            <person name="Melkonian R."/>
            <person name="James E.K."/>
            <person name="Young J.P."/>
            <person name="Bena G."/>
            <person name="Hauser L."/>
            <person name="Land M."/>
            <person name="Kyrpides N."/>
            <person name="Bruce D."/>
            <person name="Chain P."/>
            <person name="Copeland A."/>
            <person name="Pitluck S."/>
            <person name="Woyke T."/>
            <person name="Lizotte-Waniewski M."/>
            <person name="Bristow J."/>
            <person name="Riley M."/>
        </authorList>
    </citation>
    <scope>NUCLEOTIDE SEQUENCE [LARGE SCALE GENOMIC DNA]</scope>
    <source>
        <strain evidence="3">DSM 17167 / CIP 108236 / LMG 21445 / STM815</strain>
    </source>
</reference>
<dbReference type="OrthoDB" id="9114220at2"/>
<dbReference type="InterPro" id="IPR009937">
    <property type="entry name" value="Phage_holin_3_6"/>
</dbReference>
<evidence type="ECO:0000256" key="1">
    <source>
        <dbReference type="SAM" id="Phobius"/>
    </source>
</evidence>
<gene>
    <name evidence="2" type="ordered locus">Bphy_4612</name>
</gene>
<feature type="transmembrane region" description="Helical" evidence="1">
    <location>
        <begin position="43"/>
        <end position="67"/>
    </location>
</feature>
<keyword evidence="1" id="KW-1133">Transmembrane helix</keyword>
<feature type="transmembrane region" description="Helical" evidence="1">
    <location>
        <begin position="73"/>
        <end position="96"/>
    </location>
</feature>
<keyword evidence="3" id="KW-1185">Reference proteome</keyword>
<evidence type="ECO:0000313" key="2">
    <source>
        <dbReference type="EMBL" id="ACC73722.1"/>
    </source>
</evidence>
<protein>
    <recommendedName>
        <fullName evidence="4">Transmembrane protein</fullName>
    </recommendedName>
</protein>
<keyword evidence="1" id="KW-0812">Transmembrane</keyword>
<evidence type="ECO:0008006" key="4">
    <source>
        <dbReference type="Google" id="ProtNLM"/>
    </source>
</evidence>